<dbReference type="InterPro" id="IPR000847">
    <property type="entry name" value="LysR_HTH_N"/>
</dbReference>
<evidence type="ECO:0000313" key="7">
    <source>
        <dbReference type="Proteomes" id="UP000832011"/>
    </source>
</evidence>
<dbReference type="Pfam" id="PF03466">
    <property type="entry name" value="LysR_substrate"/>
    <property type="match status" value="1"/>
</dbReference>
<dbReference type="InterPro" id="IPR036388">
    <property type="entry name" value="WH-like_DNA-bd_sf"/>
</dbReference>
<evidence type="ECO:0000259" key="5">
    <source>
        <dbReference type="PROSITE" id="PS50931"/>
    </source>
</evidence>
<dbReference type="SUPFAM" id="SSF53850">
    <property type="entry name" value="Periplasmic binding protein-like II"/>
    <property type="match status" value="1"/>
</dbReference>
<dbReference type="EMBL" id="CP091511">
    <property type="protein sequence ID" value="UOO89447.1"/>
    <property type="molecule type" value="Genomic_DNA"/>
</dbReference>
<dbReference type="Gene3D" id="3.40.190.290">
    <property type="match status" value="1"/>
</dbReference>
<dbReference type="SUPFAM" id="SSF46785">
    <property type="entry name" value="Winged helix' DNA-binding domain"/>
    <property type="match status" value="1"/>
</dbReference>
<dbReference type="Proteomes" id="UP000832011">
    <property type="component" value="Chromosome"/>
</dbReference>
<dbReference type="InterPro" id="IPR036390">
    <property type="entry name" value="WH_DNA-bd_sf"/>
</dbReference>
<keyword evidence="2" id="KW-0805">Transcription regulation</keyword>
<dbReference type="Gene3D" id="1.10.10.10">
    <property type="entry name" value="Winged helix-like DNA-binding domain superfamily/Winged helix DNA-binding domain"/>
    <property type="match status" value="1"/>
</dbReference>
<dbReference type="PANTHER" id="PTHR30537">
    <property type="entry name" value="HTH-TYPE TRANSCRIPTIONAL REGULATOR"/>
    <property type="match status" value="1"/>
</dbReference>
<reference evidence="6 7" key="1">
    <citation type="journal article" date="2022" name="Res Sq">
        <title>Evolution of multicellular longitudinally dividing oral cavity symbionts (Neisseriaceae).</title>
        <authorList>
            <person name="Nyongesa S."/>
            <person name="Weber P."/>
            <person name="Bernet E."/>
            <person name="Pullido F."/>
            <person name="Nieckarz M."/>
            <person name="Delaby M."/>
            <person name="Nieves C."/>
            <person name="Viehboeck T."/>
            <person name="Krause N."/>
            <person name="Rivera-Millot A."/>
            <person name="Nakamura A."/>
            <person name="Vischer N."/>
            <person name="VanNieuwenhze M."/>
            <person name="Brun Y."/>
            <person name="Cava F."/>
            <person name="Bulgheresi S."/>
            <person name="Veyrier F."/>
        </authorList>
    </citation>
    <scope>NUCLEOTIDE SEQUENCE [LARGE SCALE GENOMIC DNA]</scope>
    <source>
        <strain evidence="6 7">SN4</strain>
    </source>
</reference>
<organism evidence="6 7">
    <name type="scientific">Vitreoscilla massiliensis</name>
    <dbReference type="NCBI Taxonomy" id="1689272"/>
    <lineage>
        <taxon>Bacteria</taxon>
        <taxon>Pseudomonadati</taxon>
        <taxon>Pseudomonadota</taxon>
        <taxon>Betaproteobacteria</taxon>
        <taxon>Neisseriales</taxon>
        <taxon>Neisseriaceae</taxon>
        <taxon>Vitreoscilla</taxon>
    </lineage>
</organism>
<dbReference type="RefSeq" id="WP_058357138.1">
    <property type="nucleotide sequence ID" value="NZ_CABKVG010000010.1"/>
</dbReference>
<feature type="domain" description="HTH lysR-type" evidence="5">
    <location>
        <begin position="1"/>
        <end position="59"/>
    </location>
</feature>
<protein>
    <submittedName>
        <fullName evidence="6">LysR family transcriptional regulator</fullName>
    </submittedName>
</protein>
<gene>
    <name evidence="6" type="ORF">LVJ82_00255</name>
</gene>
<evidence type="ECO:0000256" key="3">
    <source>
        <dbReference type="ARBA" id="ARBA00023125"/>
    </source>
</evidence>
<keyword evidence="7" id="KW-1185">Reference proteome</keyword>
<dbReference type="InterPro" id="IPR058163">
    <property type="entry name" value="LysR-type_TF_proteobact-type"/>
</dbReference>
<name>A0ABY4E1P0_9NEIS</name>
<evidence type="ECO:0000313" key="6">
    <source>
        <dbReference type="EMBL" id="UOO89447.1"/>
    </source>
</evidence>
<accession>A0ABY4E1P0</accession>
<proteinExistence type="inferred from homology"/>
<comment type="similarity">
    <text evidence="1">Belongs to the LysR transcriptional regulatory family.</text>
</comment>
<keyword evidence="3" id="KW-0238">DNA-binding</keyword>
<evidence type="ECO:0000256" key="2">
    <source>
        <dbReference type="ARBA" id="ARBA00023015"/>
    </source>
</evidence>
<dbReference type="InterPro" id="IPR005119">
    <property type="entry name" value="LysR_subst-bd"/>
</dbReference>
<dbReference type="PROSITE" id="PS50931">
    <property type="entry name" value="HTH_LYSR"/>
    <property type="match status" value="1"/>
</dbReference>
<evidence type="ECO:0000256" key="1">
    <source>
        <dbReference type="ARBA" id="ARBA00009437"/>
    </source>
</evidence>
<evidence type="ECO:0000256" key="4">
    <source>
        <dbReference type="ARBA" id="ARBA00023163"/>
    </source>
</evidence>
<sequence length="300" mass="32787">MEKLHSMAVFVKTVELGSFSATAEALNLSPQMVAKHIASLEAQLANKLIHRTTRRHSLTDVGRAYYQRCKQILLDIEAADAMASDMLVQPKGVLKVSAPLTFGVFSLPNFISQFLARYPEVSINLSLNDRFIDPLVEDIEVMIRIGDLGNSGLIARRLADEQLLICAAPSYLHQRPEPMTPADLSTHECLIFGQSSLPTPTYWQFQHQGKSISQLVQGRLRSNSGSCLIQAALSGIGIMLAPARMVAPAIADGRLVQLLPQYCNPAKPMHVLYPASHQPTAKVSAFVNALLESFGDTPSL</sequence>
<dbReference type="Pfam" id="PF00126">
    <property type="entry name" value="HTH_1"/>
    <property type="match status" value="1"/>
</dbReference>
<dbReference type="PANTHER" id="PTHR30537:SF5">
    <property type="entry name" value="HTH-TYPE TRANSCRIPTIONAL ACTIVATOR TTDR-RELATED"/>
    <property type="match status" value="1"/>
</dbReference>
<keyword evidence="4" id="KW-0804">Transcription</keyword>